<evidence type="ECO:0008006" key="2">
    <source>
        <dbReference type="Google" id="ProtNLM"/>
    </source>
</evidence>
<reference evidence="1" key="1">
    <citation type="submission" date="2018-05" db="EMBL/GenBank/DDBJ databases">
        <authorList>
            <person name="Lanie J.A."/>
            <person name="Ng W.-L."/>
            <person name="Kazmierczak K.M."/>
            <person name="Andrzejewski T.M."/>
            <person name="Davidsen T.M."/>
            <person name="Wayne K.J."/>
            <person name="Tettelin H."/>
            <person name="Glass J.I."/>
            <person name="Rusch D."/>
            <person name="Podicherti R."/>
            <person name="Tsui H.-C.T."/>
            <person name="Winkler M.E."/>
        </authorList>
    </citation>
    <scope>NUCLEOTIDE SEQUENCE</scope>
</reference>
<dbReference type="EMBL" id="UINC01096709">
    <property type="protein sequence ID" value="SVC53818.1"/>
    <property type="molecule type" value="Genomic_DNA"/>
</dbReference>
<gene>
    <name evidence="1" type="ORF">METZ01_LOCUS306672</name>
</gene>
<accession>A0A382MZQ3</accession>
<organism evidence="1">
    <name type="scientific">marine metagenome</name>
    <dbReference type="NCBI Taxonomy" id="408172"/>
    <lineage>
        <taxon>unclassified sequences</taxon>
        <taxon>metagenomes</taxon>
        <taxon>ecological metagenomes</taxon>
    </lineage>
</organism>
<protein>
    <recommendedName>
        <fullName evidence="2">Virion structural protein</fullName>
    </recommendedName>
</protein>
<dbReference type="AlphaFoldDB" id="A0A382MZQ3"/>
<evidence type="ECO:0000313" key="1">
    <source>
        <dbReference type="EMBL" id="SVC53818.1"/>
    </source>
</evidence>
<name>A0A382MZQ3_9ZZZZ</name>
<sequence>MATYFKNAIVKNIGTLPVTIYTPPVGTNAIVLGLNLANLISSVVKVSVTLQDLTSASGFLIKDVMIAPNSSLRVLSAGEKLIVAAQSTLSVNSDITDSVDVVASYVELT</sequence>
<proteinExistence type="predicted"/>